<evidence type="ECO:0000313" key="1">
    <source>
        <dbReference type="EMBL" id="KJF16248.1"/>
    </source>
</evidence>
<accession>A0A0D8HE86</accession>
<evidence type="ECO:0000313" key="2">
    <source>
        <dbReference type="Proteomes" id="UP000032360"/>
    </source>
</evidence>
<name>A0A0D8HE86_9ACTN</name>
<reference evidence="1 2" key="1">
    <citation type="submission" date="2015-01" db="EMBL/GenBank/DDBJ databases">
        <title>Draft genome of the acidophilic iron oxidizer Acidithrix ferrooxidans strain Py-F3.</title>
        <authorList>
            <person name="Poehlein A."/>
            <person name="Eisen S."/>
            <person name="Schloemann M."/>
            <person name="Johnson B.D."/>
            <person name="Daniel R."/>
            <person name="Muehling M."/>
        </authorList>
    </citation>
    <scope>NUCLEOTIDE SEQUENCE [LARGE SCALE GENOMIC DNA]</scope>
    <source>
        <strain evidence="1 2">Py-F3</strain>
    </source>
</reference>
<comment type="caution">
    <text evidence="1">The sequence shown here is derived from an EMBL/GenBank/DDBJ whole genome shotgun (WGS) entry which is preliminary data.</text>
</comment>
<sequence length="47" mass="5111">MQKSLALALASGSRDRKRSSLLDHDIGIDLNPKVQIAISRPPIAQKT</sequence>
<gene>
    <name evidence="1" type="ORF">AXFE_28880</name>
</gene>
<dbReference type="AlphaFoldDB" id="A0A0D8HE86"/>
<proteinExistence type="predicted"/>
<dbReference type="Proteomes" id="UP000032360">
    <property type="component" value="Unassembled WGS sequence"/>
</dbReference>
<organism evidence="1 2">
    <name type="scientific">Acidithrix ferrooxidans</name>
    <dbReference type="NCBI Taxonomy" id="1280514"/>
    <lineage>
        <taxon>Bacteria</taxon>
        <taxon>Bacillati</taxon>
        <taxon>Actinomycetota</taxon>
        <taxon>Acidimicrobiia</taxon>
        <taxon>Acidimicrobiales</taxon>
        <taxon>Acidimicrobiaceae</taxon>
        <taxon>Acidithrix</taxon>
    </lineage>
</organism>
<dbReference type="EMBL" id="JXYS01000091">
    <property type="protein sequence ID" value="KJF16248.1"/>
    <property type="molecule type" value="Genomic_DNA"/>
</dbReference>
<keyword evidence="2" id="KW-1185">Reference proteome</keyword>
<protein>
    <submittedName>
        <fullName evidence="1">Uncharacterized protein</fullName>
    </submittedName>
</protein>